<proteinExistence type="predicted"/>
<dbReference type="EMBL" id="WTTO01000013">
    <property type="protein sequence ID" value="NAR73173.1"/>
    <property type="molecule type" value="Genomic_DNA"/>
</dbReference>
<reference evidence="1 5" key="3">
    <citation type="submission" date="2019-12" db="EMBL/GenBank/DDBJ databases">
        <title>Acinetobacter haemolyticus comparative genomics.</title>
        <authorList>
            <person name="Castro-Jaimes S."/>
            <person name="Bello-Lopez E."/>
            <person name="Velazquez-Acosta C."/>
            <person name="Volkow-Fernandez P."/>
            <person name="Lozano-Zarain P."/>
            <person name="Castillo Ramirez S."/>
            <person name="Cevallos M.A."/>
        </authorList>
    </citation>
    <scope>NUCLEOTIDE SEQUENCE [LARGE SCALE GENOMIC DNA]</scope>
    <source>
        <strain evidence="1 5">AN10</strain>
    </source>
</reference>
<dbReference type="Proteomes" id="UP000451048">
    <property type="component" value="Unassembled WGS sequence"/>
</dbReference>
<evidence type="ECO:0008006" key="7">
    <source>
        <dbReference type="Google" id="ProtNLM"/>
    </source>
</evidence>
<evidence type="ECO:0000313" key="6">
    <source>
        <dbReference type="Proteomes" id="UP000463868"/>
    </source>
</evidence>
<evidence type="ECO:0000313" key="5">
    <source>
        <dbReference type="Proteomes" id="UP000451048"/>
    </source>
</evidence>
<dbReference type="EMBL" id="CP038009">
    <property type="protein sequence ID" value="QBQ17434.1"/>
    <property type="molecule type" value="Genomic_DNA"/>
</dbReference>
<dbReference type="AlphaFoldDB" id="A0A2K8Q0C7"/>
<dbReference type="PANTHER" id="PTHR45588:SF1">
    <property type="entry name" value="WW DOMAIN-CONTAINING PROTEIN"/>
    <property type="match status" value="1"/>
</dbReference>
<evidence type="ECO:0000313" key="2">
    <source>
        <dbReference type="EMBL" id="QBQ17434.1"/>
    </source>
</evidence>
<dbReference type="PANTHER" id="PTHR45588">
    <property type="entry name" value="TPR DOMAIN-CONTAINING PROTEIN"/>
    <property type="match status" value="1"/>
</dbReference>
<evidence type="ECO:0000313" key="1">
    <source>
        <dbReference type="EMBL" id="NAR73173.1"/>
    </source>
</evidence>
<evidence type="ECO:0000313" key="3">
    <source>
        <dbReference type="EMBL" id="QHI14663.1"/>
    </source>
</evidence>
<name>A0A2K8Q0C7_ACIHA</name>
<reference evidence="2 4" key="2">
    <citation type="submission" date="2019-03" db="EMBL/GenBank/DDBJ databases">
        <title>Complete genome sequence of two outbreak-associated Acinetobacter haemolyticus strains.</title>
        <authorList>
            <person name="Bai L."/>
            <person name="Zhang S.-C."/>
            <person name="Deng Y."/>
            <person name="Song C.-C."/>
            <person name="Kang G.-B."/>
            <person name="Dong Y."/>
            <person name="Wang Y."/>
            <person name="Gao F."/>
            <person name="Huang H."/>
        </authorList>
    </citation>
    <scope>NUCLEOTIDE SEQUENCE [LARGE SCALE GENOMIC DNA]</scope>
    <source>
        <strain evidence="2 4">TJR01</strain>
    </source>
</reference>
<dbReference type="RefSeq" id="WP_023187987.1">
    <property type="nucleotide sequence ID" value="NZ_BKQF01000006.1"/>
</dbReference>
<evidence type="ECO:0000313" key="4">
    <source>
        <dbReference type="Proteomes" id="UP000294395"/>
    </source>
</evidence>
<dbReference type="Proteomes" id="UP000294395">
    <property type="component" value="Chromosome"/>
</dbReference>
<accession>A0A2K8Q0C7</accession>
<organism evidence="1 5">
    <name type="scientific">Acinetobacter haemolyticus</name>
    <dbReference type="NCBI Taxonomy" id="29430"/>
    <lineage>
        <taxon>Bacteria</taxon>
        <taxon>Pseudomonadati</taxon>
        <taxon>Pseudomonadota</taxon>
        <taxon>Gammaproteobacteria</taxon>
        <taxon>Moraxellales</taxon>
        <taxon>Moraxellaceae</taxon>
        <taxon>Acinetobacter</taxon>
    </lineage>
</organism>
<dbReference type="Gene3D" id="1.25.40.10">
    <property type="entry name" value="Tetratricopeptide repeat domain"/>
    <property type="match status" value="1"/>
</dbReference>
<dbReference type="EMBL" id="CP031976">
    <property type="protein sequence ID" value="QHI14663.1"/>
    <property type="molecule type" value="Genomic_DNA"/>
</dbReference>
<dbReference type="InterPro" id="IPR011990">
    <property type="entry name" value="TPR-like_helical_dom_sf"/>
</dbReference>
<reference evidence="3 6" key="1">
    <citation type="submission" date="2018-08" db="EMBL/GenBank/DDBJ databases">
        <title>Analysis of the genomic diversity of Mexican Acinetobacter haemolyticus clinical isolates.</title>
        <authorList>
            <person name="Castro-Jaimes S."/>
            <person name="Cevallos M.A."/>
        </authorList>
    </citation>
    <scope>NUCLEOTIDE SEQUENCE [LARGE SCALE GENOMIC DNA]</scope>
    <source>
        <strain evidence="3 6">AN43</strain>
    </source>
</reference>
<sequence>MSDKYYNLGDYQRQITTSSPDTQLWFDRGLLWTYCFNPSEAINCFKKALEHDAKCAMAYWGIAFASGPNYNKAWHLFDPSDLQNTIPYINEIMEQAKLAATHNATQFEKDLIDALAPRFPKHVTIDEQDFHELNFAYAQAMRSFYEKYSNDLDAAAMFADALMCLSPRKLWDLDTGEAIGLGTVEARNVLEVAFTKPGANRHPVINHLYIHLMEMSPYPEVALPAADNLRNLSPDGSHLAHMSTHIDNACGDWRRVVYSNLDAIAADERYFSREKNPGGWNILYRVHNLMVGAYGAMMAGKSQEALFMAHRINDILTPEVLHITTPPMANLTESHCTTLPHVMIRFGMWEDILKLELPKDKGLYSSTTAMIHYAKGIAFASLRRVKEAEKERESFIKAVANVSEERFNSIPVKEVEALKIAAKMIHGEIEYRKGNTKEAFAILREGIKLEDALPYCDPPAWLQPVRHAFCALNMEQGNFEVAAQEYRIELGLEGDLGRRRIRPNNVWSLHGLYECLAKLGLEKEARDISLQRDIALASADINIEASCFCRLSAFEDNTTSCC</sequence>
<dbReference type="SUPFAM" id="SSF48452">
    <property type="entry name" value="TPR-like"/>
    <property type="match status" value="2"/>
</dbReference>
<dbReference type="Proteomes" id="UP000463868">
    <property type="component" value="Chromosome"/>
</dbReference>
<protein>
    <recommendedName>
        <fullName evidence="7">Tetratricopeptide repeat protein</fullName>
    </recommendedName>
</protein>
<gene>
    <name evidence="3" type="ORF">AhaeAN43_15540</name>
    <name evidence="2" type="ORF">AHTJR_14645</name>
    <name evidence="1" type="ORF">GPS52_06625</name>
</gene>